<keyword evidence="3" id="KW-1185">Reference proteome</keyword>
<accession>A0ABT0BT66</accession>
<sequence>MHDDADYALLVGLMAGLVRGDPGAKWMFEQADFRESILFRERKLPGSLPSQPQDADPEELTEPDPADLLHWISARGRTGGRDAIDRIREFLAGAERVTWCDPYLLGGELSETFDGPDNYADTIAEVISSSVRHLRVFTLDRPKVPKPGADPKQATLVWRRLKEGRQLELVKTKEVHDRYILRDGKAGLMVGGSFGGLGGKYCTILPLPSEDVTTLYQILNGIASAP</sequence>
<evidence type="ECO:0000313" key="2">
    <source>
        <dbReference type="EMBL" id="MCJ2188222.1"/>
    </source>
</evidence>
<name>A0ABT0BT66_9SPHN</name>
<organism evidence="2 3">
    <name type="scientific">Novosphingobium beihaiensis</name>
    <dbReference type="NCBI Taxonomy" id="2930389"/>
    <lineage>
        <taxon>Bacteria</taxon>
        <taxon>Pseudomonadati</taxon>
        <taxon>Pseudomonadota</taxon>
        <taxon>Alphaproteobacteria</taxon>
        <taxon>Sphingomonadales</taxon>
        <taxon>Sphingomonadaceae</taxon>
        <taxon>Novosphingobium</taxon>
    </lineage>
</organism>
<proteinExistence type="predicted"/>
<comment type="caution">
    <text evidence="2">The sequence shown here is derived from an EMBL/GenBank/DDBJ whole genome shotgun (WGS) entry which is preliminary data.</text>
</comment>
<dbReference type="Proteomes" id="UP001202281">
    <property type="component" value="Unassembled WGS sequence"/>
</dbReference>
<protein>
    <submittedName>
        <fullName evidence="2">Uncharacterized protein</fullName>
    </submittedName>
</protein>
<feature type="region of interest" description="Disordered" evidence="1">
    <location>
        <begin position="44"/>
        <end position="63"/>
    </location>
</feature>
<gene>
    <name evidence="2" type="ORF">MTR66_15520</name>
</gene>
<dbReference type="RefSeq" id="WP_243922675.1">
    <property type="nucleotide sequence ID" value="NZ_JALHLG010000027.1"/>
</dbReference>
<reference evidence="2 3" key="1">
    <citation type="submission" date="2022-04" db="EMBL/GenBank/DDBJ databases">
        <title>Identification of a novel bacterium isolated from mangrove sediments.</title>
        <authorList>
            <person name="Pan X."/>
        </authorList>
    </citation>
    <scope>NUCLEOTIDE SEQUENCE [LARGE SCALE GENOMIC DNA]</scope>
    <source>
        <strain evidence="2 3">B2638</strain>
    </source>
</reference>
<evidence type="ECO:0000256" key="1">
    <source>
        <dbReference type="SAM" id="MobiDB-lite"/>
    </source>
</evidence>
<dbReference type="EMBL" id="JALHLG010000027">
    <property type="protein sequence ID" value="MCJ2188222.1"/>
    <property type="molecule type" value="Genomic_DNA"/>
</dbReference>
<evidence type="ECO:0000313" key="3">
    <source>
        <dbReference type="Proteomes" id="UP001202281"/>
    </source>
</evidence>